<feature type="transmembrane region" description="Helical" evidence="2">
    <location>
        <begin position="294"/>
        <end position="314"/>
    </location>
</feature>
<evidence type="ECO:0000313" key="4">
    <source>
        <dbReference type="EMBL" id="KAK1750196.1"/>
    </source>
</evidence>
<keyword evidence="2" id="KW-0472">Membrane</keyword>
<feature type="transmembrane region" description="Helical" evidence="2">
    <location>
        <begin position="550"/>
        <end position="568"/>
    </location>
</feature>
<accession>A0AAJ0B217</accession>
<feature type="region of interest" description="Disordered" evidence="1">
    <location>
        <begin position="381"/>
        <end position="402"/>
    </location>
</feature>
<name>A0AAJ0B217_9PEZI</name>
<dbReference type="EMBL" id="MU839849">
    <property type="protein sequence ID" value="KAK1750196.1"/>
    <property type="molecule type" value="Genomic_DNA"/>
</dbReference>
<evidence type="ECO:0000256" key="2">
    <source>
        <dbReference type="SAM" id="Phobius"/>
    </source>
</evidence>
<feature type="transmembrane region" description="Helical" evidence="2">
    <location>
        <begin position="498"/>
        <end position="530"/>
    </location>
</feature>
<gene>
    <name evidence="4" type="ORF">QBC47DRAFT_354073</name>
</gene>
<reference evidence="4" key="1">
    <citation type="submission" date="2023-06" db="EMBL/GenBank/DDBJ databases">
        <title>Genome-scale phylogeny and comparative genomics of the fungal order Sordariales.</title>
        <authorList>
            <consortium name="Lawrence Berkeley National Laboratory"/>
            <person name="Hensen N."/>
            <person name="Bonometti L."/>
            <person name="Westerberg I."/>
            <person name="Brannstrom I.O."/>
            <person name="Guillou S."/>
            <person name="Cros-Aarteil S."/>
            <person name="Calhoun S."/>
            <person name="Haridas S."/>
            <person name="Kuo A."/>
            <person name="Mondo S."/>
            <person name="Pangilinan J."/>
            <person name="Riley R."/>
            <person name="Labutti K."/>
            <person name="Andreopoulos B."/>
            <person name="Lipzen A."/>
            <person name="Chen C."/>
            <person name="Yanf M."/>
            <person name="Daum C."/>
            <person name="Ng V."/>
            <person name="Clum A."/>
            <person name="Steindorff A."/>
            <person name="Ohm R."/>
            <person name="Martin F."/>
            <person name="Silar P."/>
            <person name="Natvig D."/>
            <person name="Lalanne C."/>
            <person name="Gautier V."/>
            <person name="Ament-Velasquez S.L."/>
            <person name="Kruys A."/>
            <person name="Hutchinson M.I."/>
            <person name="Powell A.J."/>
            <person name="Barry K."/>
            <person name="Miller A.N."/>
            <person name="Grigoriev I.V."/>
            <person name="Debuchy R."/>
            <person name="Gladieux P."/>
            <person name="Thoren M.H."/>
            <person name="Johannesson H."/>
        </authorList>
    </citation>
    <scope>NUCLEOTIDE SEQUENCE</scope>
    <source>
        <strain evidence="4">PSN4</strain>
    </source>
</reference>
<keyword evidence="3" id="KW-0732">Signal</keyword>
<keyword evidence="2" id="KW-0812">Transmembrane</keyword>
<organism evidence="4 5">
    <name type="scientific">Echria macrotheca</name>
    <dbReference type="NCBI Taxonomy" id="438768"/>
    <lineage>
        <taxon>Eukaryota</taxon>
        <taxon>Fungi</taxon>
        <taxon>Dikarya</taxon>
        <taxon>Ascomycota</taxon>
        <taxon>Pezizomycotina</taxon>
        <taxon>Sordariomycetes</taxon>
        <taxon>Sordariomycetidae</taxon>
        <taxon>Sordariales</taxon>
        <taxon>Schizotheciaceae</taxon>
        <taxon>Echria</taxon>
    </lineage>
</organism>
<proteinExistence type="predicted"/>
<evidence type="ECO:0000313" key="5">
    <source>
        <dbReference type="Proteomes" id="UP001239445"/>
    </source>
</evidence>
<feature type="signal peptide" evidence="3">
    <location>
        <begin position="1"/>
        <end position="20"/>
    </location>
</feature>
<evidence type="ECO:0000256" key="3">
    <source>
        <dbReference type="SAM" id="SignalP"/>
    </source>
</evidence>
<evidence type="ECO:0000256" key="1">
    <source>
        <dbReference type="SAM" id="MobiDB-lite"/>
    </source>
</evidence>
<sequence>MVSAIISTFLVFFFVSRVWPLPLTAGDAITVSGPNVSNHGQPNLACFPTTASDIILFFLTNYVAHAATVKIRPGASTKEKVFYILHSLLFPVEGVARAIEFMFEWSWSFDSKFPYLKMDANSLETAQRAGALAMAIRDWSWKPAPSDGELRDLRQAKLDELGAEIRSKSEKTQQPRENAKGEENSKSETKLYAVRLLPGYPDTLTDDRLFGCPLVHGSSSLPPGYTWTTVPRSFKIRPHGEGLDNGDATSHTVPDVHLSSTPNILQPLIAILQTVSAGWTLYKTRGDQIERYGFAAFGLTVTPYLIMSIVNFISQLATPQYGAMYIIHSEILAEAAARMDNPKMVGIVGELVPGQTDPDGESLFDARLERVSQETDSKYALTLSNDSQKPDQGAPSGNANESTAVPIVNCAFVADPDAETSKDLPNTSDRIIIPAYPRFQRRASETRKRKHWITEGQHRQAFAVVATPFFGLISIGVIGGLSKFHPGSSSSTAQRGVFIAWMVCSVAAFYLSMPVGLLIIGIVSVVYLFFRFTAVKATPQRKEFLDDFGVYMIMGWAVLAAVPIAMFVTVGQELVDYGNCQYVG</sequence>
<feature type="region of interest" description="Disordered" evidence="1">
    <location>
        <begin position="163"/>
        <end position="186"/>
    </location>
</feature>
<dbReference type="AlphaFoldDB" id="A0AAJ0B217"/>
<dbReference type="Proteomes" id="UP001239445">
    <property type="component" value="Unassembled WGS sequence"/>
</dbReference>
<feature type="transmembrane region" description="Helical" evidence="2">
    <location>
        <begin position="461"/>
        <end position="478"/>
    </location>
</feature>
<protein>
    <submittedName>
        <fullName evidence="4">Uncharacterized protein</fullName>
    </submittedName>
</protein>
<feature type="chain" id="PRO_5042497190" evidence="3">
    <location>
        <begin position="21"/>
        <end position="584"/>
    </location>
</feature>
<keyword evidence="2" id="KW-1133">Transmembrane helix</keyword>
<comment type="caution">
    <text evidence="4">The sequence shown here is derived from an EMBL/GenBank/DDBJ whole genome shotgun (WGS) entry which is preliminary data.</text>
</comment>
<keyword evidence="5" id="KW-1185">Reference proteome</keyword>